<evidence type="ECO:0000256" key="1">
    <source>
        <dbReference type="ARBA" id="ARBA00004496"/>
    </source>
</evidence>
<keyword evidence="4 5" id="KW-0963">Cytoplasm</keyword>
<comment type="similarity">
    <text evidence="2 5">Belongs to the RecX family.</text>
</comment>
<keyword evidence="7" id="KW-0614">Plasmid</keyword>
<evidence type="ECO:0000313" key="8">
    <source>
        <dbReference type="Proteomes" id="UP001163036"/>
    </source>
</evidence>
<accession>A0AA46UQQ9</accession>
<evidence type="ECO:0000256" key="5">
    <source>
        <dbReference type="HAMAP-Rule" id="MF_01114"/>
    </source>
</evidence>
<evidence type="ECO:0000256" key="4">
    <source>
        <dbReference type="ARBA" id="ARBA00022490"/>
    </source>
</evidence>
<gene>
    <name evidence="5" type="primary">recX</name>
    <name evidence="7" type="ORF">M5598_24235</name>
</gene>
<dbReference type="RefSeq" id="WP_021486316.1">
    <property type="nucleotide sequence ID" value="NZ_CP062152.1"/>
</dbReference>
<dbReference type="InterPro" id="IPR036388">
    <property type="entry name" value="WH-like_DNA-bd_sf"/>
</dbReference>
<dbReference type="GO" id="GO:0006282">
    <property type="term" value="P:regulation of DNA repair"/>
    <property type="evidence" value="ECO:0007669"/>
    <property type="project" value="UniProtKB-UniRule"/>
</dbReference>
<proteinExistence type="inferred from homology"/>
<evidence type="ECO:0000256" key="2">
    <source>
        <dbReference type="ARBA" id="ARBA00009695"/>
    </source>
</evidence>
<dbReference type="Gene3D" id="1.10.10.10">
    <property type="entry name" value="Winged helix-like DNA-binding domain superfamily/Winged helix DNA-binding domain"/>
    <property type="match status" value="3"/>
</dbReference>
<feature type="domain" description="RecX third three-helical" evidence="6">
    <location>
        <begin position="108"/>
        <end position="154"/>
    </location>
</feature>
<reference evidence="7" key="1">
    <citation type="submission" date="2022-05" db="EMBL/GenBank/DDBJ databases">
        <title>Megaplasmid of Vibrio parahaemolyticus.</title>
        <authorList>
            <person name="Strauch E."/>
            <person name="Borowiak M."/>
        </authorList>
    </citation>
    <scope>NUCLEOTIDE SEQUENCE</scope>
    <source>
        <strain evidence="7">16-VB00198</strain>
        <plasmid evidence="7">pVP-16-VB00198-1</plasmid>
    </source>
</reference>
<dbReference type="HAMAP" id="MF_01114">
    <property type="entry name" value="RecX"/>
    <property type="match status" value="1"/>
</dbReference>
<name>A0AA46UQQ9_VIBPH</name>
<evidence type="ECO:0000256" key="3">
    <source>
        <dbReference type="ARBA" id="ARBA00018111"/>
    </source>
</evidence>
<comment type="function">
    <text evidence="5">Modulates RecA activity.</text>
</comment>
<evidence type="ECO:0000259" key="6">
    <source>
        <dbReference type="Pfam" id="PF21981"/>
    </source>
</evidence>
<geneLocation type="plasmid" evidence="7 8">
    <name>pVP-16-VB00198-1</name>
</geneLocation>
<comment type="subcellular location">
    <subcellularLocation>
        <location evidence="1 5">Cytoplasm</location>
    </subcellularLocation>
</comment>
<dbReference type="InterPro" id="IPR003783">
    <property type="entry name" value="Regulatory_RecX"/>
</dbReference>
<protein>
    <recommendedName>
        <fullName evidence="3 5">Regulatory protein RecX</fullName>
    </recommendedName>
</protein>
<dbReference type="PANTHER" id="PTHR33602">
    <property type="entry name" value="REGULATORY PROTEIN RECX FAMILY PROTEIN"/>
    <property type="match status" value="1"/>
</dbReference>
<sequence>MFAGKVKPARTIDNVFNSAYWHLQRKDMSEHEILTKLQNKTDNEEWIATVMASLRNDNYIDDKRFIASYIRNCFNNKKQGPNKIKSALIHEKKVNHQELIDEMLQDPDYDFFELAVAALRKKWKGSSIDYKTRSKYYAYLAGRGFTSDMINHAIETMKEETDENNNVESTALIVGVSSKNKRDM</sequence>
<dbReference type="GO" id="GO:0005737">
    <property type="term" value="C:cytoplasm"/>
    <property type="evidence" value="ECO:0007669"/>
    <property type="project" value="UniProtKB-SubCell"/>
</dbReference>
<dbReference type="Pfam" id="PF21981">
    <property type="entry name" value="RecX_HTH3"/>
    <property type="match status" value="1"/>
</dbReference>
<dbReference type="InterPro" id="IPR053925">
    <property type="entry name" value="RecX_HTH_3rd"/>
</dbReference>
<dbReference type="EMBL" id="CP097357">
    <property type="protein sequence ID" value="UYV30182.1"/>
    <property type="molecule type" value="Genomic_DNA"/>
</dbReference>
<dbReference type="PANTHER" id="PTHR33602:SF1">
    <property type="entry name" value="REGULATORY PROTEIN RECX FAMILY PROTEIN"/>
    <property type="match status" value="1"/>
</dbReference>
<dbReference type="Proteomes" id="UP001163036">
    <property type="component" value="Plasmid pVP-16-VB00198-1"/>
</dbReference>
<dbReference type="AlphaFoldDB" id="A0AA46UQQ9"/>
<evidence type="ECO:0000313" key="7">
    <source>
        <dbReference type="EMBL" id="UYV30182.1"/>
    </source>
</evidence>
<organism evidence="7 8">
    <name type="scientific">Vibrio parahaemolyticus</name>
    <dbReference type="NCBI Taxonomy" id="670"/>
    <lineage>
        <taxon>Bacteria</taxon>
        <taxon>Pseudomonadati</taxon>
        <taxon>Pseudomonadota</taxon>
        <taxon>Gammaproteobacteria</taxon>
        <taxon>Vibrionales</taxon>
        <taxon>Vibrionaceae</taxon>
        <taxon>Vibrio</taxon>
    </lineage>
</organism>